<dbReference type="Pfam" id="PF13808">
    <property type="entry name" value="DDE_Tnp_1_assoc"/>
    <property type="match status" value="1"/>
</dbReference>
<sequence length="79" mass="9341">MSEIGVAVLCAALCWPEGWQDVEDFGKLKIDLRSHLPYNNRIFRDDTFPRFFRSLDPDQFHDLFRTWVKRISKNSPAIL</sequence>
<accession>A0A2S5R9E9</accession>
<dbReference type="InterPro" id="IPR032806">
    <property type="entry name" value="YbfD_N"/>
</dbReference>
<proteinExistence type="predicted"/>
<feature type="domain" description="H repeat-associated protein N-terminal" evidence="1">
    <location>
        <begin position="3"/>
        <end position="68"/>
    </location>
</feature>
<gene>
    <name evidence="2" type="ORF">HCUR_00707</name>
</gene>
<keyword evidence="3" id="KW-1185">Reference proteome</keyword>
<dbReference type="AlphaFoldDB" id="A0A2S5R9E9"/>
<evidence type="ECO:0000259" key="1">
    <source>
        <dbReference type="Pfam" id="PF13808"/>
    </source>
</evidence>
<dbReference type="EMBL" id="PHHC01000080">
    <property type="protein sequence ID" value="PPE03927.1"/>
    <property type="molecule type" value="Genomic_DNA"/>
</dbReference>
<name>A0A2S5R9E9_9PROT</name>
<evidence type="ECO:0000313" key="2">
    <source>
        <dbReference type="EMBL" id="PPE03927.1"/>
    </source>
</evidence>
<dbReference type="OrthoDB" id="8001376at2"/>
<dbReference type="Proteomes" id="UP000239425">
    <property type="component" value="Unassembled WGS sequence"/>
</dbReference>
<evidence type="ECO:0000313" key="3">
    <source>
        <dbReference type="Proteomes" id="UP000239425"/>
    </source>
</evidence>
<protein>
    <recommendedName>
        <fullName evidence="1">H repeat-associated protein N-terminal domain-containing protein</fullName>
    </recommendedName>
</protein>
<comment type="caution">
    <text evidence="2">The sequence shown here is derived from an EMBL/GenBank/DDBJ whole genome shotgun (WGS) entry which is preliminary data.</text>
</comment>
<organism evidence="2 3">
    <name type="scientific">Holospora curviuscula</name>
    <dbReference type="NCBI Taxonomy" id="1082868"/>
    <lineage>
        <taxon>Bacteria</taxon>
        <taxon>Pseudomonadati</taxon>
        <taxon>Pseudomonadota</taxon>
        <taxon>Alphaproteobacteria</taxon>
        <taxon>Holosporales</taxon>
        <taxon>Holosporaceae</taxon>
        <taxon>Holospora</taxon>
    </lineage>
</organism>
<reference evidence="2 3" key="1">
    <citation type="submission" date="2017-11" db="EMBL/GenBank/DDBJ databases">
        <title>Comparative genomic analysis of Holospora spp., intranuclear symbionts of paramecia.</title>
        <authorList>
            <person name="Garushyants S.K."/>
            <person name="Beliavskaya A."/>
            <person name="Malko D.B."/>
            <person name="Logacheva M.D."/>
            <person name="Rautian M.S."/>
            <person name="Gelfand M.S."/>
        </authorList>
    </citation>
    <scope>NUCLEOTIDE SEQUENCE [LARGE SCALE GENOMIC DNA]</scope>
    <source>
        <strain evidence="3">02AZ16</strain>
    </source>
</reference>